<evidence type="ECO:0000313" key="3">
    <source>
        <dbReference type="Proteomes" id="UP000887116"/>
    </source>
</evidence>
<feature type="signal peptide" evidence="1">
    <location>
        <begin position="1"/>
        <end position="21"/>
    </location>
</feature>
<keyword evidence="3" id="KW-1185">Reference proteome</keyword>
<dbReference type="EMBL" id="BMAO01028737">
    <property type="protein sequence ID" value="GFR27076.1"/>
    <property type="molecule type" value="Genomic_DNA"/>
</dbReference>
<name>A0A8X6HN64_TRICU</name>
<keyword evidence="1" id="KW-0732">Signal</keyword>
<organism evidence="2 3">
    <name type="scientific">Trichonephila clavata</name>
    <name type="common">Joro spider</name>
    <name type="synonym">Nephila clavata</name>
    <dbReference type="NCBI Taxonomy" id="2740835"/>
    <lineage>
        <taxon>Eukaryota</taxon>
        <taxon>Metazoa</taxon>
        <taxon>Ecdysozoa</taxon>
        <taxon>Arthropoda</taxon>
        <taxon>Chelicerata</taxon>
        <taxon>Arachnida</taxon>
        <taxon>Araneae</taxon>
        <taxon>Araneomorphae</taxon>
        <taxon>Entelegynae</taxon>
        <taxon>Araneoidea</taxon>
        <taxon>Nephilidae</taxon>
        <taxon>Trichonephila</taxon>
    </lineage>
</organism>
<dbReference type="Proteomes" id="UP000887116">
    <property type="component" value="Unassembled WGS sequence"/>
</dbReference>
<feature type="chain" id="PRO_5036484197" evidence="1">
    <location>
        <begin position="22"/>
        <end position="146"/>
    </location>
</feature>
<reference evidence="2" key="1">
    <citation type="submission" date="2020-07" db="EMBL/GenBank/DDBJ databases">
        <title>Multicomponent nature underlies the extraordinary mechanical properties of spider dragline silk.</title>
        <authorList>
            <person name="Kono N."/>
            <person name="Nakamura H."/>
            <person name="Mori M."/>
            <person name="Yoshida Y."/>
            <person name="Ohtoshi R."/>
            <person name="Malay A.D."/>
            <person name="Moran D.A.P."/>
            <person name="Tomita M."/>
            <person name="Numata K."/>
            <person name="Arakawa K."/>
        </authorList>
    </citation>
    <scope>NUCLEOTIDE SEQUENCE</scope>
</reference>
<gene>
    <name evidence="2" type="primary">X975_27138</name>
    <name evidence="2" type="ORF">TNCT_354831</name>
</gene>
<feature type="non-terminal residue" evidence="2">
    <location>
        <position position="1"/>
    </location>
</feature>
<dbReference type="AlphaFoldDB" id="A0A8X6HN64"/>
<protein>
    <submittedName>
        <fullName evidence="2">Nidogen-2</fullName>
    </submittedName>
</protein>
<dbReference type="OrthoDB" id="6414243at2759"/>
<accession>A0A8X6HN64</accession>
<evidence type="ECO:0000313" key="2">
    <source>
        <dbReference type="EMBL" id="GFR27076.1"/>
    </source>
</evidence>
<evidence type="ECO:0000256" key="1">
    <source>
        <dbReference type="SAM" id="SignalP"/>
    </source>
</evidence>
<sequence>MFAHKAAFICVVIHVLGGVNSQHRFGCEEDFCTRKIGKCPKVKCDNGRLIKNATTCGCCDICVESLKEGDLCKTQILASMPKQECGPGLTCDKTRKKCVPVNTKCIKDRKKYDSMSWSEEVSLKKSRPECDEFGYYVSMICLSDLL</sequence>
<proteinExistence type="predicted"/>
<comment type="caution">
    <text evidence="2">The sequence shown here is derived from an EMBL/GenBank/DDBJ whole genome shotgun (WGS) entry which is preliminary data.</text>
</comment>